<evidence type="ECO:0000256" key="2">
    <source>
        <dbReference type="ARBA" id="ARBA00023315"/>
    </source>
</evidence>
<protein>
    <recommendedName>
        <fullName evidence="3">N-acetyltransferase domain-containing protein</fullName>
    </recommendedName>
</protein>
<dbReference type="PROSITE" id="PS51186">
    <property type="entry name" value="GNAT"/>
    <property type="match status" value="1"/>
</dbReference>
<reference evidence="4 5" key="1">
    <citation type="journal article" date="2013" name="Genome Announc.">
        <title>Genome Sequence of Novosphingobium lindaniclasticum LE124T, Isolated from a Hexachlorocyclohexane Dumpsite.</title>
        <authorList>
            <person name="Saxena A."/>
            <person name="Nayyar N."/>
            <person name="Sangwan N."/>
            <person name="Kumari R."/>
            <person name="Khurana J.P."/>
            <person name="Lal R."/>
        </authorList>
    </citation>
    <scope>NUCLEOTIDE SEQUENCE [LARGE SCALE GENOMIC DNA]</scope>
    <source>
        <strain evidence="4 5">LE124</strain>
    </source>
</reference>
<name>T0I6B4_9SPHN</name>
<organism evidence="4 5">
    <name type="scientific">Novosphingobium lindaniclasticum LE124</name>
    <dbReference type="NCBI Taxonomy" id="1096930"/>
    <lineage>
        <taxon>Bacteria</taxon>
        <taxon>Pseudomonadati</taxon>
        <taxon>Pseudomonadota</taxon>
        <taxon>Alphaproteobacteria</taxon>
        <taxon>Sphingomonadales</taxon>
        <taxon>Sphingomonadaceae</taxon>
        <taxon>Novosphingobium</taxon>
    </lineage>
</organism>
<evidence type="ECO:0000259" key="3">
    <source>
        <dbReference type="PROSITE" id="PS51186"/>
    </source>
</evidence>
<keyword evidence="1" id="KW-0808">Transferase</keyword>
<feature type="domain" description="N-acetyltransferase" evidence="3">
    <location>
        <begin position="1"/>
        <end position="154"/>
    </location>
</feature>
<dbReference type="InterPro" id="IPR016181">
    <property type="entry name" value="Acyl_CoA_acyltransferase"/>
</dbReference>
<dbReference type="InterPro" id="IPR050680">
    <property type="entry name" value="YpeA/RimI_acetyltransf"/>
</dbReference>
<dbReference type="CDD" id="cd04301">
    <property type="entry name" value="NAT_SF"/>
    <property type="match status" value="1"/>
</dbReference>
<sequence>MAMIEDVDRIMAVMASAFDPTWGEAWNRRQVEDALAFGNCHYFLISAQGTPAQDGEEAAGFSLSRTGYEEEELLLLAVSPEYRRLGLGRSILDALRLAAAGRGARRLLLEMRRGNPAQSLYSAFGFYQIGERKEYYRTPGAGRIDALTFACDIG</sequence>
<evidence type="ECO:0000256" key="1">
    <source>
        <dbReference type="ARBA" id="ARBA00022679"/>
    </source>
</evidence>
<dbReference type="AlphaFoldDB" id="T0I6B4"/>
<keyword evidence="5" id="KW-1185">Reference proteome</keyword>
<keyword evidence="2" id="KW-0012">Acyltransferase</keyword>
<dbReference type="PATRIC" id="fig|1096930.3.peg.4610"/>
<proteinExistence type="predicted"/>
<dbReference type="Pfam" id="PF00583">
    <property type="entry name" value="Acetyltransf_1"/>
    <property type="match status" value="1"/>
</dbReference>
<comment type="caution">
    <text evidence="4">The sequence shown here is derived from an EMBL/GenBank/DDBJ whole genome shotgun (WGS) entry which is preliminary data.</text>
</comment>
<dbReference type="InterPro" id="IPR000182">
    <property type="entry name" value="GNAT_dom"/>
</dbReference>
<accession>T0I6B4</accession>
<dbReference type="Gene3D" id="3.40.630.30">
    <property type="match status" value="1"/>
</dbReference>
<dbReference type="SUPFAM" id="SSF55729">
    <property type="entry name" value="Acyl-CoA N-acyltransferases (Nat)"/>
    <property type="match status" value="1"/>
</dbReference>
<evidence type="ECO:0000313" key="5">
    <source>
        <dbReference type="Proteomes" id="UP000015527"/>
    </source>
</evidence>
<gene>
    <name evidence="4" type="ORF">L284_23420</name>
</gene>
<evidence type="ECO:0000313" key="4">
    <source>
        <dbReference type="EMBL" id="EQB07200.1"/>
    </source>
</evidence>
<dbReference type="EMBL" id="ATHL01000156">
    <property type="protein sequence ID" value="EQB07200.1"/>
    <property type="molecule type" value="Genomic_DNA"/>
</dbReference>
<dbReference type="GO" id="GO:0016747">
    <property type="term" value="F:acyltransferase activity, transferring groups other than amino-acyl groups"/>
    <property type="evidence" value="ECO:0007669"/>
    <property type="project" value="InterPro"/>
</dbReference>
<dbReference type="Proteomes" id="UP000015527">
    <property type="component" value="Unassembled WGS sequence"/>
</dbReference>
<dbReference type="PANTHER" id="PTHR43420:SF12">
    <property type="entry name" value="N-ACETYLTRANSFERASE DOMAIN-CONTAINING PROTEIN"/>
    <property type="match status" value="1"/>
</dbReference>
<dbReference type="eggNOG" id="COG0456">
    <property type="taxonomic scope" value="Bacteria"/>
</dbReference>
<dbReference type="PANTHER" id="PTHR43420">
    <property type="entry name" value="ACETYLTRANSFERASE"/>
    <property type="match status" value="1"/>
</dbReference>